<evidence type="ECO:0000256" key="6">
    <source>
        <dbReference type="ARBA" id="ARBA00039101"/>
    </source>
</evidence>
<dbReference type="RefSeq" id="WP_097156027.1">
    <property type="nucleotide sequence ID" value="NZ_OBEL01000010.1"/>
</dbReference>
<reference evidence="10 11" key="1">
    <citation type="submission" date="2017-09" db="EMBL/GenBank/DDBJ databases">
        <authorList>
            <person name="Ehlers B."/>
            <person name="Leendertz F.H."/>
        </authorList>
    </citation>
    <scope>NUCLEOTIDE SEQUENCE [LARGE SCALE GENOMIC DNA]</scope>
    <source>
        <strain evidence="10 11">DSM 18289</strain>
    </source>
</reference>
<evidence type="ECO:0000313" key="10">
    <source>
        <dbReference type="EMBL" id="SNZ21650.1"/>
    </source>
</evidence>
<dbReference type="GO" id="GO:0071949">
    <property type="term" value="F:FAD binding"/>
    <property type="evidence" value="ECO:0007669"/>
    <property type="project" value="InterPro"/>
</dbReference>
<dbReference type="SUPFAM" id="SSF51971">
    <property type="entry name" value="Nucleotide-binding domain"/>
    <property type="match status" value="1"/>
</dbReference>
<evidence type="ECO:0000256" key="4">
    <source>
        <dbReference type="ARBA" id="ARBA00022827"/>
    </source>
</evidence>
<keyword evidence="11" id="KW-1185">Reference proteome</keyword>
<evidence type="ECO:0000256" key="1">
    <source>
        <dbReference type="ARBA" id="ARBA00001974"/>
    </source>
</evidence>
<keyword evidence="4" id="KW-0274">FAD</keyword>
<keyword evidence="3" id="KW-0285">Flavoprotein</keyword>
<dbReference type="EC" id="1.4.3.3" evidence="6"/>
<proteinExistence type="inferred from homology"/>
<dbReference type="Gene3D" id="3.50.50.60">
    <property type="entry name" value="FAD/NAD(P)-binding domain"/>
    <property type="match status" value="2"/>
</dbReference>
<dbReference type="InterPro" id="IPR023209">
    <property type="entry name" value="DAO"/>
</dbReference>
<dbReference type="EMBL" id="OBEL01000010">
    <property type="protein sequence ID" value="SNZ21650.1"/>
    <property type="molecule type" value="Genomic_DNA"/>
</dbReference>
<evidence type="ECO:0000313" key="11">
    <source>
        <dbReference type="Proteomes" id="UP000219439"/>
    </source>
</evidence>
<evidence type="ECO:0000256" key="8">
    <source>
        <dbReference type="ARBA" id="ARBA00049547"/>
    </source>
</evidence>
<protein>
    <recommendedName>
        <fullName evidence="7">D-amino-acid oxidase</fullName>
        <ecNumber evidence="6">1.4.3.3</ecNumber>
    </recommendedName>
</protein>
<sequence>MSNINTSSGLSHPAINLSPLPDIHIRGAGIAGLCTALSFARRDAKILISELRPSLAGHASWYAGGMLAPYCERESAEEVIERRGVSSIDWWDKVEEGLVSHHGTLVVAPPRDQADLTRFSRMTNGHKLVDESEIRELEPDLNSTFRQGLFYASEAHMDPRIALETLLSKVKELGGDIRFSCDQSMLGQCDLELDCRGMSAPLPERRGVRGEMLLLHAPEVSLTRTVRLLHPRIPLYIVPRDNHHFMVGATMIESKHDGAITARSMMEFLNAAYAVVPAFGEAEIIETGVGVRPAFPDNLPKMHFDEKNRTLSINGYYRHGYALGPLLAEAAANWALDNVQDADFPVTSLSYLSEPAEKVRQ</sequence>
<evidence type="ECO:0000256" key="2">
    <source>
        <dbReference type="ARBA" id="ARBA00006730"/>
    </source>
</evidence>
<dbReference type="Gene3D" id="3.30.9.10">
    <property type="entry name" value="D-Amino Acid Oxidase, subunit A, domain 2"/>
    <property type="match status" value="2"/>
</dbReference>
<keyword evidence="5" id="KW-0560">Oxidoreductase</keyword>
<evidence type="ECO:0000259" key="9">
    <source>
        <dbReference type="Pfam" id="PF01266"/>
    </source>
</evidence>
<comment type="similarity">
    <text evidence="2">Belongs to the DAMOX/DASOX family.</text>
</comment>
<dbReference type="Pfam" id="PF01266">
    <property type="entry name" value="DAO"/>
    <property type="match status" value="1"/>
</dbReference>
<dbReference type="OrthoDB" id="9790035at2"/>
<organism evidence="10 11">
    <name type="scientific">Cohaesibacter gelatinilyticus</name>
    <dbReference type="NCBI Taxonomy" id="372072"/>
    <lineage>
        <taxon>Bacteria</taxon>
        <taxon>Pseudomonadati</taxon>
        <taxon>Pseudomonadota</taxon>
        <taxon>Alphaproteobacteria</taxon>
        <taxon>Hyphomicrobiales</taxon>
        <taxon>Cohaesibacteraceae</taxon>
    </lineage>
</organism>
<dbReference type="PANTHER" id="PTHR11530">
    <property type="entry name" value="D-AMINO ACID OXIDASE"/>
    <property type="match status" value="1"/>
</dbReference>
<comment type="catalytic activity">
    <reaction evidence="8">
        <text>a D-alpha-amino acid + O2 + H2O = a 2-oxocarboxylate + H2O2 + NH4(+)</text>
        <dbReference type="Rhea" id="RHEA:21816"/>
        <dbReference type="ChEBI" id="CHEBI:15377"/>
        <dbReference type="ChEBI" id="CHEBI:15379"/>
        <dbReference type="ChEBI" id="CHEBI:16240"/>
        <dbReference type="ChEBI" id="CHEBI:28938"/>
        <dbReference type="ChEBI" id="CHEBI:35179"/>
        <dbReference type="ChEBI" id="CHEBI:59871"/>
        <dbReference type="EC" id="1.4.3.3"/>
    </reaction>
    <physiologicalReaction direction="left-to-right" evidence="8">
        <dbReference type="Rhea" id="RHEA:21817"/>
    </physiologicalReaction>
</comment>
<accession>A0A285PIT4</accession>
<evidence type="ECO:0000256" key="3">
    <source>
        <dbReference type="ARBA" id="ARBA00022630"/>
    </source>
</evidence>
<dbReference type="GO" id="GO:0046416">
    <property type="term" value="P:D-amino acid metabolic process"/>
    <property type="evidence" value="ECO:0007669"/>
    <property type="project" value="InterPro"/>
</dbReference>
<comment type="cofactor">
    <cofactor evidence="1">
        <name>FAD</name>
        <dbReference type="ChEBI" id="CHEBI:57692"/>
    </cofactor>
</comment>
<dbReference type="Proteomes" id="UP000219439">
    <property type="component" value="Unassembled WGS sequence"/>
</dbReference>
<dbReference type="InterPro" id="IPR006076">
    <property type="entry name" value="FAD-dep_OxRdtase"/>
</dbReference>
<evidence type="ECO:0000256" key="7">
    <source>
        <dbReference type="ARBA" id="ARBA00039751"/>
    </source>
</evidence>
<gene>
    <name evidence="10" type="ORF">SAMN06265368_4775</name>
</gene>
<dbReference type="GO" id="GO:0003884">
    <property type="term" value="F:D-amino-acid oxidase activity"/>
    <property type="evidence" value="ECO:0007669"/>
    <property type="project" value="UniProtKB-EC"/>
</dbReference>
<evidence type="ECO:0000256" key="5">
    <source>
        <dbReference type="ARBA" id="ARBA00023002"/>
    </source>
</evidence>
<dbReference type="PANTHER" id="PTHR11530:SF11">
    <property type="entry name" value="D-ASPARTATE OXIDASE"/>
    <property type="match status" value="1"/>
</dbReference>
<feature type="domain" description="FAD dependent oxidoreductase" evidence="9">
    <location>
        <begin position="22"/>
        <end position="334"/>
    </location>
</feature>
<dbReference type="AlphaFoldDB" id="A0A285PIT4"/>
<dbReference type="InterPro" id="IPR036188">
    <property type="entry name" value="FAD/NAD-bd_sf"/>
</dbReference>
<name>A0A285PIT4_9HYPH</name>